<organism evidence="7 8">
    <name type="scientific">Dyadobacter koreensis</name>
    <dbReference type="NCBI Taxonomy" id="408657"/>
    <lineage>
        <taxon>Bacteria</taxon>
        <taxon>Pseudomonadati</taxon>
        <taxon>Bacteroidota</taxon>
        <taxon>Cytophagia</taxon>
        <taxon>Cytophagales</taxon>
        <taxon>Spirosomataceae</taxon>
        <taxon>Dyadobacter</taxon>
    </lineage>
</organism>
<evidence type="ECO:0000259" key="6">
    <source>
        <dbReference type="Pfam" id="PF25967"/>
    </source>
</evidence>
<gene>
    <name evidence="7" type="ORF">SAMN04487995_0246</name>
</gene>
<dbReference type="PROSITE" id="PS51257">
    <property type="entry name" value="PROKAR_LIPOPROTEIN"/>
    <property type="match status" value="1"/>
</dbReference>
<comment type="subcellular location">
    <subcellularLocation>
        <location evidence="1">Cell envelope</location>
    </subcellularLocation>
</comment>
<dbReference type="Pfam" id="PF25954">
    <property type="entry name" value="Beta-barrel_RND_2"/>
    <property type="match status" value="1"/>
</dbReference>
<evidence type="ECO:0000256" key="1">
    <source>
        <dbReference type="ARBA" id="ARBA00004196"/>
    </source>
</evidence>
<dbReference type="GO" id="GO:0015562">
    <property type="term" value="F:efflux transmembrane transporter activity"/>
    <property type="evidence" value="ECO:0007669"/>
    <property type="project" value="TreeGrafter"/>
</dbReference>
<dbReference type="Pfam" id="PF25967">
    <property type="entry name" value="RND-MFP_C"/>
    <property type="match status" value="1"/>
</dbReference>
<dbReference type="PANTHER" id="PTHR30469">
    <property type="entry name" value="MULTIDRUG RESISTANCE PROTEIN MDTA"/>
    <property type="match status" value="1"/>
</dbReference>
<comment type="similarity">
    <text evidence="2">Belongs to the membrane fusion protein (MFP) (TC 8.A.1) family.</text>
</comment>
<reference evidence="7 8" key="1">
    <citation type="submission" date="2016-10" db="EMBL/GenBank/DDBJ databases">
        <authorList>
            <person name="de Groot N.N."/>
        </authorList>
    </citation>
    <scope>NUCLEOTIDE SEQUENCE [LARGE SCALE GENOMIC DNA]</scope>
    <source>
        <strain evidence="7 8">DSM 19938</strain>
    </source>
</reference>
<evidence type="ECO:0000259" key="4">
    <source>
        <dbReference type="Pfam" id="PF25917"/>
    </source>
</evidence>
<protein>
    <submittedName>
        <fullName evidence="7">RND family efflux transporter, MFP subunit</fullName>
    </submittedName>
</protein>
<dbReference type="InterPro" id="IPR006143">
    <property type="entry name" value="RND_pump_MFP"/>
</dbReference>
<feature type="domain" description="Multidrug resistance protein MdtA-like barrel-sandwich hybrid" evidence="4">
    <location>
        <begin position="66"/>
        <end position="193"/>
    </location>
</feature>
<dbReference type="FunFam" id="2.40.30.170:FF:000010">
    <property type="entry name" value="Efflux RND transporter periplasmic adaptor subunit"/>
    <property type="match status" value="1"/>
</dbReference>
<dbReference type="GO" id="GO:1990281">
    <property type="term" value="C:efflux pump complex"/>
    <property type="evidence" value="ECO:0007669"/>
    <property type="project" value="TreeGrafter"/>
</dbReference>
<dbReference type="NCBIfam" id="TIGR01730">
    <property type="entry name" value="RND_mfp"/>
    <property type="match status" value="1"/>
</dbReference>
<dbReference type="InterPro" id="IPR058792">
    <property type="entry name" value="Beta-barrel_RND_2"/>
</dbReference>
<dbReference type="Gene3D" id="2.40.50.100">
    <property type="match status" value="1"/>
</dbReference>
<evidence type="ECO:0000313" key="7">
    <source>
        <dbReference type="EMBL" id="SEI38397.1"/>
    </source>
</evidence>
<dbReference type="InterPro" id="IPR058625">
    <property type="entry name" value="MdtA-like_BSH"/>
</dbReference>
<dbReference type="RefSeq" id="WP_090331051.1">
    <property type="nucleotide sequence ID" value="NZ_FNXY01000001.1"/>
</dbReference>
<dbReference type="SUPFAM" id="SSF111369">
    <property type="entry name" value="HlyD-like secretion proteins"/>
    <property type="match status" value="1"/>
</dbReference>
<feature type="domain" description="CusB-like beta-barrel" evidence="5">
    <location>
        <begin position="198"/>
        <end position="272"/>
    </location>
</feature>
<dbReference type="InterPro" id="IPR058627">
    <property type="entry name" value="MdtA-like_C"/>
</dbReference>
<dbReference type="STRING" id="408657.SAMN04487995_0246"/>
<proteinExistence type="inferred from homology"/>
<evidence type="ECO:0000256" key="2">
    <source>
        <dbReference type="ARBA" id="ARBA00009477"/>
    </source>
</evidence>
<keyword evidence="8" id="KW-1185">Reference proteome</keyword>
<evidence type="ECO:0000259" key="5">
    <source>
        <dbReference type="Pfam" id="PF25954"/>
    </source>
</evidence>
<dbReference type="OrthoDB" id="9806939at2"/>
<evidence type="ECO:0000313" key="8">
    <source>
        <dbReference type="Proteomes" id="UP000199532"/>
    </source>
</evidence>
<keyword evidence="3" id="KW-0813">Transport</keyword>
<dbReference type="Gene3D" id="2.40.30.170">
    <property type="match status" value="1"/>
</dbReference>
<name>A0A1H6QDV7_9BACT</name>
<dbReference type="Gene3D" id="2.40.420.20">
    <property type="match status" value="1"/>
</dbReference>
<dbReference type="AlphaFoldDB" id="A0A1H6QDV7"/>
<dbReference type="Gene3D" id="1.10.287.470">
    <property type="entry name" value="Helix hairpin bin"/>
    <property type="match status" value="1"/>
</dbReference>
<accession>A0A1H6QDV7</accession>
<evidence type="ECO:0000256" key="3">
    <source>
        <dbReference type="ARBA" id="ARBA00022448"/>
    </source>
</evidence>
<feature type="domain" description="Multidrug resistance protein MdtA-like C-terminal permuted SH3" evidence="6">
    <location>
        <begin position="277"/>
        <end position="337"/>
    </location>
</feature>
<dbReference type="EMBL" id="FNXY01000001">
    <property type="protein sequence ID" value="SEI38397.1"/>
    <property type="molecule type" value="Genomic_DNA"/>
</dbReference>
<sequence length="348" mass="36880">MKKSYFIRPAFLPVFLLTSIGTLLVGCSAKEEKKASERAVKVTIQQIQNRGQAEELSFSGTIEADNSVQIGFSVPGTVSSVKVDEGQHVGTGQLLAAIDATEYDNALLIAGAGLEQAEDMYARLNGLYQKGSLPAKDFIEIKTKLAQAKANKNLSMKRVADTKLYAPMSGIITVKSIERGAMAAPGAAAFTIIKTDQVYARLTVPESEIGKLTKGQSASVFISTLDQTFTGRIAIINPQADAVSKSYTVKVQLQNPGGRLLPGMIAQTKIATGKSLDAITVPASAVIRDADDITYVFVAGDDQKVTRKRITASGVQGDDVIISDGLKQGDKVVVAGQTRLKDGASVIL</sequence>
<dbReference type="Pfam" id="PF25917">
    <property type="entry name" value="BSH_RND"/>
    <property type="match status" value="1"/>
</dbReference>
<dbReference type="Proteomes" id="UP000199532">
    <property type="component" value="Unassembled WGS sequence"/>
</dbReference>